<gene>
    <name evidence="2" type="ORF">COCSUDRAFT_63036</name>
</gene>
<name>I0YYM9_COCSC</name>
<evidence type="ECO:0008006" key="4">
    <source>
        <dbReference type="Google" id="ProtNLM"/>
    </source>
</evidence>
<keyword evidence="1" id="KW-0472">Membrane</keyword>
<feature type="transmembrane region" description="Helical" evidence="1">
    <location>
        <begin position="79"/>
        <end position="98"/>
    </location>
</feature>
<keyword evidence="1" id="KW-1133">Transmembrane helix</keyword>
<proteinExistence type="predicted"/>
<evidence type="ECO:0000313" key="3">
    <source>
        <dbReference type="Proteomes" id="UP000007264"/>
    </source>
</evidence>
<dbReference type="KEGG" id="csl:COCSUDRAFT_63036"/>
<protein>
    <recommendedName>
        <fullName evidence="4">Bicarbonate transporter-like transmembrane domain-containing protein</fullName>
    </recommendedName>
</protein>
<dbReference type="Proteomes" id="UP000007264">
    <property type="component" value="Unassembled WGS sequence"/>
</dbReference>
<keyword evidence="1" id="KW-0812">Transmembrane</keyword>
<accession>I0YYM9</accession>
<comment type="caution">
    <text evidence="2">The sequence shown here is derived from an EMBL/GenBank/DDBJ whole genome shotgun (WGS) entry which is preliminary data.</text>
</comment>
<keyword evidence="3" id="KW-1185">Reference proteome</keyword>
<dbReference type="GeneID" id="17041490"/>
<evidence type="ECO:0000256" key="1">
    <source>
        <dbReference type="SAM" id="Phobius"/>
    </source>
</evidence>
<dbReference type="RefSeq" id="XP_005648042.1">
    <property type="nucleotide sequence ID" value="XM_005647985.1"/>
</dbReference>
<dbReference type="OrthoDB" id="512698at2759"/>
<dbReference type="AlphaFoldDB" id="I0YYM9"/>
<reference evidence="2 3" key="1">
    <citation type="journal article" date="2012" name="Genome Biol.">
        <title>The genome of the polar eukaryotic microalga coccomyxa subellipsoidea reveals traits of cold adaptation.</title>
        <authorList>
            <person name="Blanc G."/>
            <person name="Agarkova I."/>
            <person name="Grimwood J."/>
            <person name="Kuo A."/>
            <person name="Brueggeman A."/>
            <person name="Dunigan D."/>
            <person name="Gurnon J."/>
            <person name="Ladunga I."/>
            <person name="Lindquist E."/>
            <person name="Lucas S."/>
            <person name="Pangilinan J."/>
            <person name="Proschold T."/>
            <person name="Salamov A."/>
            <person name="Schmutz J."/>
            <person name="Weeks D."/>
            <person name="Yamada T."/>
            <person name="Claverie J.M."/>
            <person name="Grigoriev I."/>
            <person name="Van Etten J."/>
            <person name="Lomsadze A."/>
            <person name="Borodovsky M."/>
        </authorList>
    </citation>
    <scope>NUCLEOTIDE SEQUENCE [LARGE SCALE GENOMIC DNA]</scope>
    <source>
        <strain evidence="2 3">C-169</strain>
    </source>
</reference>
<dbReference type="EMBL" id="AGSI01000007">
    <property type="protein sequence ID" value="EIE23498.1"/>
    <property type="molecule type" value="Genomic_DNA"/>
</dbReference>
<sequence length="101" mass="11812">MELPGAGYREFIGEETKRKWQWQRRNEEEAKFWAGIVQGIIGILVTILWETITPVSFVIAVLPPLWVAWALNGNIFKSPIFYTLLLMFPLKFPIGYSIRWI</sequence>
<evidence type="ECO:0000313" key="2">
    <source>
        <dbReference type="EMBL" id="EIE23498.1"/>
    </source>
</evidence>
<organism evidence="2 3">
    <name type="scientific">Coccomyxa subellipsoidea (strain C-169)</name>
    <name type="common">Green microalga</name>
    <dbReference type="NCBI Taxonomy" id="574566"/>
    <lineage>
        <taxon>Eukaryota</taxon>
        <taxon>Viridiplantae</taxon>
        <taxon>Chlorophyta</taxon>
        <taxon>core chlorophytes</taxon>
        <taxon>Trebouxiophyceae</taxon>
        <taxon>Trebouxiophyceae incertae sedis</taxon>
        <taxon>Coccomyxaceae</taxon>
        <taxon>Coccomyxa</taxon>
        <taxon>Coccomyxa subellipsoidea</taxon>
    </lineage>
</organism>